<evidence type="ECO:0000256" key="1">
    <source>
        <dbReference type="PIRSR" id="PIRSR033579-1"/>
    </source>
</evidence>
<comment type="caution">
    <text evidence="4">The sequence shown here is derived from an EMBL/GenBank/DDBJ whole genome shotgun (WGS) entry which is preliminary data.</text>
</comment>
<dbReference type="CDD" id="cd03413">
    <property type="entry name" value="CbiK_C"/>
    <property type="match status" value="1"/>
</dbReference>
<dbReference type="EMBL" id="RQYN01000036">
    <property type="protein sequence ID" value="RRD73482.1"/>
    <property type="molecule type" value="Genomic_DNA"/>
</dbReference>
<name>A0A3P1YR77_TANFO</name>
<keyword evidence="2" id="KW-0170">Cobalt</keyword>
<feature type="binding site" evidence="2">
    <location>
        <position position="179"/>
    </location>
    <ligand>
        <name>Co(2+)</name>
        <dbReference type="ChEBI" id="CHEBI:48828"/>
    </ligand>
</feature>
<feature type="signal peptide" evidence="3">
    <location>
        <begin position="1"/>
        <end position="19"/>
    </location>
</feature>
<evidence type="ECO:0000313" key="5">
    <source>
        <dbReference type="Proteomes" id="UP000279860"/>
    </source>
</evidence>
<dbReference type="GO" id="GO:0046872">
    <property type="term" value="F:metal ion binding"/>
    <property type="evidence" value="ECO:0007669"/>
    <property type="project" value="UniProtKB-KW"/>
</dbReference>
<sequence length="312" mass="35254">MMKTYLLMGMLMVMSICKAHEGRNFVHSDMLKTMSENDKAAIVMVYFGTTHDDTRALTIDRLTAQVQETFPDFKVREAYTSRTVIQRLAKRDIAKKTPLQELDWLKRHGYTHVIVQPTTLIEGVEMEALRREVAGVSGDFKDIRVGTPLLYAPDDYRTVAATLGGSESEKGRAVVWVGHGTYMPATAQYAMLGDVMKAEGNEHHFVVTLEGYPMLSDTEARIKKSGAERVLLCPLMFVAGDHAKNDIAGDMKEELEAKGYQVETILKGLGEYDGIRAVFIDHIRFSLHHKMTDIVERKKIYATPGYEYRHDE</sequence>
<reference evidence="4 5" key="1">
    <citation type="submission" date="2018-11" db="EMBL/GenBank/DDBJ databases">
        <title>Genomes From Bacteria Associated with the Canine Oral Cavity: a Test Case for Automated Genome-Based Taxonomic Assignment.</title>
        <authorList>
            <person name="Coil D.A."/>
            <person name="Jospin G."/>
            <person name="Darling A.E."/>
            <person name="Wallis C."/>
            <person name="Davis I.J."/>
            <person name="Harris S."/>
            <person name="Eisen J.A."/>
            <person name="Holcombe L.J."/>
            <person name="O'Flynn C."/>
        </authorList>
    </citation>
    <scope>NUCLEOTIDE SEQUENCE [LARGE SCALE GENOMIC DNA]</scope>
    <source>
        <strain evidence="4 5">OH1426_COT-023</strain>
    </source>
</reference>
<gene>
    <name evidence="4" type="ORF">EII41_09535</name>
</gene>
<feature type="binding site" evidence="2">
    <location>
        <position position="210"/>
    </location>
    <ligand>
        <name>Co(2+)</name>
        <dbReference type="ChEBI" id="CHEBI:48828"/>
    </ligand>
</feature>
<feature type="binding site" evidence="2">
    <location>
        <position position="242"/>
    </location>
    <ligand>
        <name>Co(2+)</name>
        <dbReference type="ChEBI" id="CHEBI:48828"/>
    </ligand>
</feature>
<protein>
    <submittedName>
        <fullName evidence="4">Sirohydrochlorin cobaltochelatase</fullName>
    </submittedName>
</protein>
<feature type="active site" description="Proton acceptor" evidence="1">
    <location>
        <position position="179"/>
    </location>
</feature>
<evidence type="ECO:0000313" key="4">
    <source>
        <dbReference type="EMBL" id="RRD73482.1"/>
    </source>
</evidence>
<dbReference type="Pfam" id="PF06180">
    <property type="entry name" value="CbiK"/>
    <property type="match status" value="1"/>
</dbReference>
<feature type="chain" id="PRO_5018112954" evidence="3">
    <location>
        <begin position="20"/>
        <end position="312"/>
    </location>
</feature>
<dbReference type="Proteomes" id="UP000279860">
    <property type="component" value="Unassembled WGS sequence"/>
</dbReference>
<dbReference type="Gene3D" id="3.40.50.1400">
    <property type="match status" value="2"/>
</dbReference>
<evidence type="ECO:0000256" key="2">
    <source>
        <dbReference type="PIRSR" id="PIRSR033579-3"/>
    </source>
</evidence>
<organism evidence="4 5">
    <name type="scientific">Tannerella forsythia</name>
    <name type="common">Bacteroides forsythus</name>
    <dbReference type="NCBI Taxonomy" id="28112"/>
    <lineage>
        <taxon>Bacteria</taxon>
        <taxon>Pseudomonadati</taxon>
        <taxon>Bacteroidota</taxon>
        <taxon>Bacteroidia</taxon>
        <taxon>Bacteroidales</taxon>
        <taxon>Tannerellaceae</taxon>
        <taxon>Tannerella</taxon>
    </lineage>
</organism>
<dbReference type="SUPFAM" id="SSF53800">
    <property type="entry name" value="Chelatase"/>
    <property type="match status" value="1"/>
</dbReference>
<keyword evidence="3" id="KW-0732">Signal</keyword>
<dbReference type="AlphaFoldDB" id="A0A3P1YR77"/>
<evidence type="ECO:0000256" key="3">
    <source>
        <dbReference type="SAM" id="SignalP"/>
    </source>
</evidence>
<dbReference type="InterPro" id="IPR010388">
    <property type="entry name" value="Anaerobic_Co-chelatase"/>
</dbReference>
<proteinExistence type="predicted"/>
<dbReference type="GO" id="GO:0019251">
    <property type="term" value="P:anaerobic cobalamin biosynthetic process"/>
    <property type="evidence" value="ECO:0007669"/>
    <property type="project" value="InterPro"/>
</dbReference>
<dbReference type="PIRSF" id="PIRSF033579">
    <property type="entry name" value="Anaer_Co_chel"/>
    <property type="match status" value="1"/>
</dbReference>
<keyword evidence="2" id="KW-0479">Metal-binding</keyword>
<dbReference type="GO" id="GO:0016852">
    <property type="term" value="F:sirohydrochlorin cobaltochelatase activity"/>
    <property type="evidence" value="ECO:0007669"/>
    <property type="project" value="InterPro"/>
</dbReference>
<accession>A0A3P1YR77</accession>
<dbReference type="CDD" id="cd03412">
    <property type="entry name" value="CbiK_N"/>
    <property type="match status" value="1"/>
</dbReference>